<sequence>MRNTVLCCCLVITLQLFSVRGALFPSLKRPTLKSPWFCHDLDCPEFTVEEEDVAQDIELRSYPAAQWVSTNVTDARYDEASRSGFLKLYKYISGDNEGGKQIAMTAPVKVHVIPGASPEIKDQYKVSFFVPMSLQGSAPKPNDAEVYLVNTHVSKYFVYSYPGFTYESKVMDKLYTALEEMNKTDYQYDASNFYTASYDSPIRLINRHNEVWIPAV</sequence>
<comment type="caution">
    <text evidence="3">The sequence shown here is derived from an EMBL/GenBank/DDBJ whole genome shotgun (WGS) entry which is preliminary data.</text>
</comment>
<dbReference type="FunFam" id="3.20.80.10:FF:000002">
    <property type="entry name" value="Heme-binding protein 2"/>
    <property type="match status" value="1"/>
</dbReference>
<dbReference type="OrthoDB" id="6424451at2759"/>
<evidence type="ECO:0008006" key="5">
    <source>
        <dbReference type="Google" id="ProtNLM"/>
    </source>
</evidence>
<dbReference type="SUPFAM" id="SSF55136">
    <property type="entry name" value="Probable bacterial effector-binding domain"/>
    <property type="match status" value="1"/>
</dbReference>
<dbReference type="Pfam" id="PF04832">
    <property type="entry name" value="SOUL"/>
    <property type="match status" value="1"/>
</dbReference>
<organism evidence="3 4">
    <name type="scientific">Chlamydomonas eustigma</name>
    <dbReference type="NCBI Taxonomy" id="1157962"/>
    <lineage>
        <taxon>Eukaryota</taxon>
        <taxon>Viridiplantae</taxon>
        <taxon>Chlorophyta</taxon>
        <taxon>core chlorophytes</taxon>
        <taxon>Chlorophyceae</taxon>
        <taxon>CS clade</taxon>
        <taxon>Chlamydomonadales</taxon>
        <taxon>Chlamydomonadaceae</taxon>
        <taxon>Chlamydomonas</taxon>
    </lineage>
</organism>
<evidence type="ECO:0000256" key="2">
    <source>
        <dbReference type="SAM" id="SignalP"/>
    </source>
</evidence>
<comment type="similarity">
    <text evidence="1">Belongs to the HEBP family.</text>
</comment>
<feature type="signal peptide" evidence="2">
    <location>
        <begin position="1"/>
        <end position="21"/>
    </location>
</feature>
<dbReference type="AlphaFoldDB" id="A0A250XIQ4"/>
<dbReference type="InterPro" id="IPR006917">
    <property type="entry name" value="SOUL_heme-bd"/>
</dbReference>
<feature type="chain" id="PRO_5013281592" description="Heme-binding protein 2" evidence="2">
    <location>
        <begin position="22"/>
        <end position="216"/>
    </location>
</feature>
<keyword evidence="2" id="KW-0732">Signal</keyword>
<accession>A0A250XIQ4</accession>
<dbReference type="Proteomes" id="UP000232323">
    <property type="component" value="Unassembled WGS sequence"/>
</dbReference>
<dbReference type="InterPro" id="IPR011256">
    <property type="entry name" value="Reg_factor_effector_dom_sf"/>
</dbReference>
<proteinExistence type="inferred from homology"/>
<evidence type="ECO:0000313" key="3">
    <source>
        <dbReference type="EMBL" id="GAX82799.1"/>
    </source>
</evidence>
<gene>
    <name evidence="3" type="ORF">CEUSTIGMA_g10225.t1</name>
</gene>
<reference evidence="3 4" key="1">
    <citation type="submission" date="2017-08" db="EMBL/GenBank/DDBJ databases">
        <title>Acidophilic green algal genome provides insights into adaptation to an acidic environment.</title>
        <authorList>
            <person name="Hirooka S."/>
            <person name="Hirose Y."/>
            <person name="Kanesaki Y."/>
            <person name="Higuchi S."/>
            <person name="Fujiwara T."/>
            <person name="Onuma R."/>
            <person name="Era A."/>
            <person name="Ohbayashi R."/>
            <person name="Uzuka A."/>
            <person name="Nozaki H."/>
            <person name="Yoshikawa H."/>
            <person name="Miyagishima S.Y."/>
        </authorList>
    </citation>
    <scope>NUCLEOTIDE SEQUENCE [LARGE SCALE GENOMIC DNA]</scope>
    <source>
        <strain evidence="3 4">NIES-2499</strain>
    </source>
</reference>
<evidence type="ECO:0000313" key="4">
    <source>
        <dbReference type="Proteomes" id="UP000232323"/>
    </source>
</evidence>
<dbReference type="EMBL" id="BEGY01000086">
    <property type="protein sequence ID" value="GAX82799.1"/>
    <property type="molecule type" value="Genomic_DNA"/>
</dbReference>
<keyword evidence="4" id="KW-1185">Reference proteome</keyword>
<dbReference type="PANTHER" id="PTHR11220:SF1">
    <property type="entry name" value="HEME-BINDING PROTEIN 2"/>
    <property type="match status" value="1"/>
</dbReference>
<dbReference type="PANTHER" id="PTHR11220">
    <property type="entry name" value="HEME-BINDING PROTEIN-RELATED"/>
    <property type="match status" value="1"/>
</dbReference>
<name>A0A250XIQ4_9CHLO</name>
<protein>
    <recommendedName>
        <fullName evidence="5">Heme-binding protein 2</fullName>
    </recommendedName>
</protein>
<evidence type="ECO:0000256" key="1">
    <source>
        <dbReference type="ARBA" id="ARBA00009817"/>
    </source>
</evidence>
<dbReference type="Gene3D" id="3.20.80.10">
    <property type="entry name" value="Regulatory factor, effector binding domain"/>
    <property type="match status" value="1"/>
</dbReference>